<evidence type="ECO:0000256" key="3">
    <source>
        <dbReference type="ARBA" id="ARBA00022454"/>
    </source>
</evidence>
<keyword evidence="5" id="KW-0805">Transcription regulation</keyword>
<proteinExistence type="predicted"/>
<keyword evidence="15" id="KW-1185">Reference proteome</keyword>
<keyword evidence="8" id="KW-0539">Nucleus</keyword>
<dbReference type="Proteomes" id="UP001434883">
    <property type="component" value="Unassembled WGS sequence"/>
</dbReference>
<dbReference type="PRINTS" id="PR00503">
    <property type="entry name" value="BROMODOMAIN"/>
</dbReference>
<evidence type="ECO:0000259" key="13">
    <source>
        <dbReference type="PROSITE" id="PS50014"/>
    </source>
</evidence>
<dbReference type="InterPro" id="IPR001487">
    <property type="entry name" value="Bromodomain"/>
</dbReference>
<keyword evidence="3" id="KW-0158">Chromosome</keyword>
<evidence type="ECO:0000256" key="12">
    <source>
        <dbReference type="SAM" id="Phobius"/>
    </source>
</evidence>
<comment type="caution">
    <text evidence="14">The sequence shown here is derived from an EMBL/GenBank/DDBJ whole genome shotgun (WGS) entry which is preliminary data.</text>
</comment>
<dbReference type="SMART" id="SM00297">
    <property type="entry name" value="BROMO"/>
    <property type="match status" value="1"/>
</dbReference>
<feature type="non-terminal residue" evidence="14">
    <location>
        <position position="1"/>
    </location>
</feature>
<evidence type="ECO:0000256" key="5">
    <source>
        <dbReference type="ARBA" id="ARBA00023015"/>
    </source>
</evidence>
<sequence>LNYCSDILNEMLSKKHSAYAWPFYEPVDAKALGLHDYHDIIKYPMDLGTVKKKMDGGEYQDVQQFAADVRLVFSNCYKYNPSHHGVIGMARKLHVCCESLYMSEYVLVMLCFMLVFLCSSAYGCCREFSSRGLQRCQTSTRRLSLQLAPSAVRLVWTDTSLLRNRPPGLLRHKN</sequence>
<evidence type="ECO:0000313" key="14">
    <source>
        <dbReference type="EMBL" id="MEQ2194648.1"/>
    </source>
</evidence>
<keyword evidence="12" id="KW-0472">Membrane</keyword>
<evidence type="ECO:0000256" key="11">
    <source>
        <dbReference type="PROSITE-ProRule" id="PRU00035"/>
    </source>
</evidence>
<keyword evidence="6 11" id="KW-0103">Bromodomain</keyword>
<dbReference type="InterPro" id="IPR018359">
    <property type="entry name" value="Bromodomain_CS"/>
</dbReference>
<evidence type="ECO:0000256" key="1">
    <source>
        <dbReference type="ARBA" id="ARBA00004123"/>
    </source>
</evidence>
<dbReference type="PANTHER" id="PTHR22880:SF240">
    <property type="entry name" value="BROMODOMAIN-CONTAINING PROTEIN 2"/>
    <property type="match status" value="1"/>
</dbReference>
<reference evidence="14 15" key="1">
    <citation type="submission" date="2021-06" db="EMBL/GenBank/DDBJ databases">
        <authorList>
            <person name="Palmer J.M."/>
        </authorList>
    </citation>
    <scope>NUCLEOTIDE SEQUENCE [LARGE SCALE GENOMIC DNA]</scope>
    <source>
        <strain evidence="14 15">XC_2019</strain>
        <tissue evidence="14">Muscle</tissue>
    </source>
</reference>
<keyword evidence="12" id="KW-0812">Transmembrane</keyword>
<evidence type="ECO:0000256" key="7">
    <source>
        <dbReference type="ARBA" id="ARBA00023163"/>
    </source>
</evidence>
<dbReference type="PROSITE" id="PS00633">
    <property type="entry name" value="BROMODOMAIN_1"/>
    <property type="match status" value="1"/>
</dbReference>
<comment type="subunit">
    <text evidence="10">Homodimer. Interacts with E2F1. Interacts with (acetylated) STAT3; promoting STAT3 recruitment to chromatin. Interacts with CTCF; promoting BRD2 recruitment to chromatin.</text>
</comment>
<feature type="domain" description="Bromo" evidence="13">
    <location>
        <begin position="15"/>
        <end position="87"/>
    </location>
</feature>
<dbReference type="PANTHER" id="PTHR22880">
    <property type="entry name" value="FALZ-RELATED BROMODOMAIN-CONTAINING PROTEINS"/>
    <property type="match status" value="1"/>
</dbReference>
<dbReference type="SUPFAM" id="SSF47370">
    <property type="entry name" value="Bromodomain"/>
    <property type="match status" value="1"/>
</dbReference>
<dbReference type="InterPro" id="IPR050935">
    <property type="entry name" value="Bromo_chromatin_reader"/>
</dbReference>
<dbReference type="InterPro" id="IPR036427">
    <property type="entry name" value="Bromodomain-like_sf"/>
</dbReference>
<comment type="subcellular location">
    <subcellularLocation>
        <location evidence="2">Chromosome</location>
    </subcellularLocation>
    <subcellularLocation>
        <location evidence="1">Nucleus</location>
    </subcellularLocation>
</comment>
<evidence type="ECO:0000256" key="6">
    <source>
        <dbReference type="ARBA" id="ARBA00023117"/>
    </source>
</evidence>
<name>A0ABV0QGF7_9TELE</name>
<feature type="non-terminal residue" evidence="14">
    <location>
        <position position="174"/>
    </location>
</feature>
<dbReference type="EMBL" id="JAHRIN010009490">
    <property type="protein sequence ID" value="MEQ2194648.1"/>
    <property type="molecule type" value="Genomic_DNA"/>
</dbReference>
<accession>A0ABV0QGF7</accession>
<dbReference type="Gene3D" id="1.20.920.10">
    <property type="entry name" value="Bromodomain-like"/>
    <property type="match status" value="1"/>
</dbReference>
<keyword evidence="4" id="KW-0677">Repeat</keyword>
<dbReference type="InterPro" id="IPR043509">
    <property type="entry name" value="Bromo_Brdt_II"/>
</dbReference>
<evidence type="ECO:0000256" key="2">
    <source>
        <dbReference type="ARBA" id="ARBA00004286"/>
    </source>
</evidence>
<evidence type="ECO:0000256" key="8">
    <source>
        <dbReference type="ARBA" id="ARBA00023242"/>
    </source>
</evidence>
<evidence type="ECO:0000256" key="4">
    <source>
        <dbReference type="ARBA" id="ARBA00022737"/>
    </source>
</evidence>
<evidence type="ECO:0000256" key="10">
    <source>
        <dbReference type="ARBA" id="ARBA00046861"/>
    </source>
</evidence>
<keyword evidence="12" id="KW-1133">Transmembrane helix</keyword>
<evidence type="ECO:0000313" key="15">
    <source>
        <dbReference type="Proteomes" id="UP001434883"/>
    </source>
</evidence>
<dbReference type="CDD" id="cd05498">
    <property type="entry name" value="Bromo_Brdt_II_like"/>
    <property type="match status" value="1"/>
</dbReference>
<gene>
    <name evidence="14" type="ORF">XENOCAPTIV_000938</name>
</gene>
<evidence type="ECO:0000256" key="9">
    <source>
        <dbReference type="ARBA" id="ARBA00040998"/>
    </source>
</evidence>
<feature type="transmembrane region" description="Helical" evidence="12">
    <location>
        <begin position="105"/>
        <end position="125"/>
    </location>
</feature>
<dbReference type="Pfam" id="PF00439">
    <property type="entry name" value="Bromodomain"/>
    <property type="match status" value="1"/>
</dbReference>
<organism evidence="14 15">
    <name type="scientific">Xenoophorus captivus</name>
    <dbReference type="NCBI Taxonomy" id="1517983"/>
    <lineage>
        <taxon>Eukaryota</taxon>
        <taxon>Metazoa</taxon>
        <taxon>Chordata</taxon>
        <taxon>Craniata</taxon>
        <taxon>Vertebrata</taxon>
        <taxon>Euteleostomi</taxon>
        <taxon>Actinopterygii</taxon>
        <taxon>Neopterygii</taxon>
        <taxon>Teleostei</taxon>
        <taxon>Neoteleostei</taxon>
        <taxon>Acanthomorphata</taxon>
        <taxon>Ovalentaria</taxon>
        <taxon>Atherinomorphae</taxon>
        <taxon>Cyprinodontiformes</taxon>
        <taxon>Goodeidae</taxon>
        <taxon>Xenoophorus</taxon>
    </lineage>
</organism>
<keyword evidence="7" id="KW-0804">Transcription</keyword>
<dbReference type="PROSITE" id="PS50014">
    <property type="entry name" value="BROMODOMAIN_2"/>
    <property type="match status" value="1"/>
</dbReference>
<protein>
    <recommendedName>
        <fullName evidence="9">Bromodomain-containing protein 2</fullName>
    </recommendedName>
</protein>